<feature type="region of interest" description="Disordered" evidence="1">
    <location>
        <begin position="69"/>
        <end position="97"/>
    </location>
</feature>
<dbReference type="Proteomes" id="UP000828390">
    <property type="component" value="Unassembled WGS sequence"/>
</dbReference>
<organism evidence="2 3">
    <name type="scientific">Dreissena polymorpha</name>
    <name type="common">Zebra mussel</name>
    <name type="synonym">Mytilus polymorpha</name>
    <dbReference type="NCBI Taxonomy" id="45954"/>
    <lineage>
        <taxon>Eukaryota</taxon>
        <taxon>Metazoa</taxon>
        <taxon>Spiralia</taxon>
        <taxon>Lophotrochozoa</taxon>
        <taxon>Mollusca</taxon>
        <taxon>Bivalvia</taxon>
        <taxon>Autobranchia</taxon>
        <taxon>Heteroconchia</taxon>
        <taxon>Euheterodonta</taxon>
        <taxon>Imparidentia</taxon>
        <taxon>Neoheterodontei</taxon>
        <taxon>Myida</taxon>
        <taxon>Dreissenoidea</taxon>
        <taxon>Dreissenidae</taxon>
        <taxon>Dreissena</taxon>
    </lineage>
</organism>
<accession>A0A9D4H181</accession>
<sequence length="97" mass="10803">MSTRSEKHYKKTESKSNEDVVECSEEKIEEWYAVAESAESPVPETLAESPVDGPSIDLKVTVHSEECRVQAPDSSATGESPIESEQCKKCHKDKEDM</sequence>
<proteinExistence type="predicted"/>
<dbReference type="EMBL" id="JAIWYP010000005">
    <property type="protein sequence ID" value="KAH3825555.1"/>
    <property type="molecule type" value="Genomic_DNA"/>
</dbReference>
<gene>
    <name evidence="2" type="ORF">DPMN_127435</name>
</gene>
<comment type="caution">
    <text evidence="2">The sequence shown here is derived from an EMBL/GenBank/DDBJ whole genome shotgun (WGS) entry which is preliminary data.</text>
</comment>
<evidence type="ECO:0000256" key="1">
    <source>
        <dbReference type="SAM" id="MobiDB-lite"/>
    </source>
</evidence>
<reference evidence="2" key="1">
    <citation type="journal article" date="2019" name="bioRxiv">
        <title>The Genome of the Zebra Mussel, Dreissena polymorpha: A Resource for Invasive Species Research.</title>
        <authorList>
            <person name="McCartney M.A."/>
            <person name="Auch B."/>
            <person name="Kono T."/>
            <person name="Mallez S."/>
            <person name="Zhang Y."/>
            <person name="Obille A."/>
            <person name="Becker A."/>
            <person name="Abrahante J.E."/>
            <person name="Garbe J."/>
            <person name="Badalamenti J.P."/>
            <person name="Herman A."/>
            <person name="Mangelson H."/>
            <person name="Liachko I."/>
            <person name="Sullivan S."/>
            <person name="Sone E.D."/>
            <person name="Koren S."/>
            <person name="Silverstein K.A.T."/>
            <person name="Beckman K.B."/>
            <person name="Gohl D.M."/>
        </authorList>
    </citation>
    <scope>NUCLEOTIDE SEQUENCE</scope>
    <source>
        <strain evidence="2">Duluth1</strain>
        <tissue evidence="2">Whole animal</tissue>
    </source>
</reference>
<protein>
    <submittedName>
        <fullName evidence="2">Uncharacterized protein</fullName>
    </submittedName>
</protein>
<evidence type="ECO:0000313" key="2">
    <source>
        <dbReference type="EMBL" id="KAH3825555.1"/>
    </source>
</evidence>
<keyword evidence="3" id="KW-1185">Reference proteome</keyword>
<dbReference type="AlphaFoldDB" id="A0A9D4H181"/>
<feature type="compositionally biased region" description="Basic and acidic residues" evidence="1">
    <location>
        <begin position="85"/>
        <end position="97"/>
    </location>
</feature>
<reference evidence="2" key="2">
    <citation type="submission" date="2020-11" db="EMBL/GenBank/DDBJ databases">
        <authorList>
            <person name="McCartney M.A."/>
            <person name="Auch B."/>
            <person name="Kono T."/>
            <person name="Mallez S."/>
            <person name="Becker A."/>
            <person name="Gohl D.M."/>
            <person name="Silverstein K.A.T."/>
            <person name="Koren S."/>
            <person name="Bechman K.B."/>
            <person name="Herman A."/>
            <person name="Abrahante J.E."/>
            <person name="Garbe J."/>
        </authorList>
    </citation>
    <scope>NUCLEOTIDE SEQUENCE</scope>
    <source>
        <strain evidence="2">Duluth1</strain>
        <tissue evidence="2">Whole animal</tissue>
    </source>
</reference>
<feature type="region of interest" description="Disordered" evidence="1">
    <location>
        <begin position="1"/>
        <end position="22"/>
    </location>
</feature>
<name>A0A9D4H181_DREPO</name>
<evidence type="ECO:0000313" key="3">
    <source>
        <dbReference type="Proteomes" id="UP000828390"/>
    </source>
</evidence>